<evidence type="ECO:0000313" key="2">
    <source>
        <dbReference type="Proteomes" id="UP000184301"/>
    </source>
</evidence>
<name>A0A1M6VB58_9FIRM</name>
<accession>A0A1M6VB58</accession>
<dbReference type="STRING" id="1121950.SAMN02745243_03729"/>
<sequence>MIFSRKQKLNVLEAVAKQHGVSVAEVRREMELSIAEAKNNPDPEKQAEFKRLFGDKTPTPEEFIMKISREASKGKGGMNGFKI</sequence>
<dbReference type="Gene3D" id="1.10.10.10">
    <property type="entry name" value="Winged helix-like DNA-binding domain superfamily/Winged helix DNA-binding domain"/>
    <property type="match status" value="1"/>
</dbReference>
<dbReference type="AlphaFoldDB" id="A0A1M6VB58"/>
<dbReference type="Proteomes" id="UP000184301">
    <property type="component" value="Unassembled WGS sequence"/>
</dbReference>
<proteinExistence type="predicted"/>
<protein>
    <recommendedName>
        <fullName evidence="3">Sporulation initiation factor Spo0A C terminal</fullName>
    </recommendedName>
</protein>
<organism evidence="1 2">
    <name type="scientific">Hespellia stercorisuis DSM 15480</name>
    <dbReference type="NCBI Taxonomy" id="1121950"/>
    <lineage>
        <taxon>Bacteria</taxon>
        <taxon>Bacillati</taxon>
        <taxon>Bacillota</taxon>
        <taxon>Clostridia</taxon>
        <taxon>Lachnospirales</taxon>
        <taxon>Lachnospiraceae</taxon>
        <taxon>Hespellia</taxon>
    </lineage>
</organism>
<gene>
    <name evidence="1" type="ORF">SAMN02745243_03729</name>
</gene>
<dbReference type="RefSeq" id="WP_073113021.1">
    <property type="nucleotide sequence ID" value="NZ_FQZY01000086.1"/>
</dbReference>
<dbReference type="OrthoDB" id="1654374at2"/>
<dbReference type="InterPro" id="IPR036388">
    <property type="entry name" value="WH-like_DNA-bd_sf"/>
</dbReference>
<dbReference type="EMBL" id="FQZY01000086">
    <property type="protein sequence ID" value="SHK78594.1"/>
    <property type="molecule type" value="Genomic_DNA"/>
</dbReference>
<keyword evidence="2" id="KW-1185">Reference proteome</keyword>
<evidence type="ECO:0008006" key="3">
    <source>
        <dbReference type="Google" id="ProtNLM"/>
    </source>
</evidence>
<evidence type="ECO:0000313" key="1">
    <source>
        <dbReference type="EMBL" id="SHK78594.1"/>
    </source>
</evidence>
<reference evidence="1 2" key="1">
    <citation type="submission" date="2016-11" db="EMBL/GenBank/DDBJ databases">
        <authorList>
            <person name="Jaros S."/>
            <person name="Januszkiewicz K."/>
            <person name="Wedrychowicz H."/>
        </authorList>
    </citation>
    <scope>NUCLEOTIDE SEQUENCE [LARGE SCALE GENOMIC DNA]</scope>
    <source>
        <strain evidence="1 2">DSM 15480</strain>
    </source>
</reference>